<sequence length="180" mass="21419">MAHLTRYYMYKRIKECFKEPINGKVLGISGIEKFRPLISKDAEVLDVHYPEVDMQSLPYEDNSFDFVISDQVIEHLENPKKAIEESYRVLKKGGIPIHTTCFINYIHYCPKDYWRFSPEALRYLCKDFSEILKCEGWRNRIALLLCFISDRFSFMKIPETKWSIRHLIASYNEETYPIVT</sequence>
<proteinExistence type="predicted"/>
<reference evidence="2" key="1">
    <citation type="journal article" date="2020" name="mSystems">
        <title>Genome- and Community-Level Interaction Insights into Carbon Utilization and Element Cycling Functions of Hydrothermarchaeota in Hydrothermal Sediment.</title>
        <authorList>
            <person name="Zhou Z."/>
            <person name="Liu Y."/>
            <person name="Xu W."/>
            <person name="Pan J."/>
            <person name="Luo Z.H."/>
            <person name="Li M."/>
        </authorList>
    </citation>
    <scope>NUCLEOTIDE SEQUENCE [LARGE SCALE GENOMIC DNA]</scope>
    <source>
        <strain evidence="2">HyVt-233</strain>
    </source>
</reference>
<dbReference type="InterPro" id="IPR013216">
    <property type="entry name" value="Methyltransf_11"/>
</dbReference>
<dbReference type="Gene3D" id="3.40.50.150">
    <property type="entry name" value="Vaccinia Virus protein VP39"/>
    <property type="match status" value="1"/>
</dbReference>
<dbReference type="GO" id="GO:0032259">
    <property type="term" value="P:methylation"/>
    <property type="evidence" value="ECO:0007669"/>
    <property type="project" value="UniProtKB-KW"/>
</dbReference>
<gene>
    <name evidence="2" type="ORF">ENG63_05645</name>
</gene>
<evidence type="ECO:0000313" key="2">
    <source>
        <dbReference type="EMBL" id="HDD44325.1"/>
    </source>
</evidence>
<organism evidence="2">
    <name type="scientific">Desulfofervidus auxilii</name>
    <dbReference type="NCBI Taxonomy" id="1621989"/>
    <lineage>
        <taxon>Bacteria</taxon>
        <taxon>Pseudomonadati</taxon>
        <taxon>Thermodesulfobacteriota</taxon>
        <taxon>Candidatus Desulfofervidia</taxon>
        <taxon>Candidatus Desulfofervidales</taxon>
        <taxon>Candidatus Desulfofervidaceae</taxon>
        <taxon>Candidatus Desulfofervidus</taxon>
    </lineage>
</organism>
<comment type="caution">
    <text evidence="2">The sequence shown here is derived from an EMBL/GenBank/DDBJ whole genome shotgun (WGS) entry which is preliminary data.</text>
</comment>
<accession>A0A7C0U3A4</accession>
<name>A0A7C0U3A4_DESA2</name>
<keyword evidence="2" id="KW-0808">Transferase</keyword>
<feature type="domain" description="Methyltransferase type 11" evidence="1">
    <location>
        <begin position="24"/>
        <end position="95"/>
    </location>
</feature>
<protein>
    <submittedName>
        <fullName evidence="2">Class I SAM-dependent methyltransferase</fullName>
    </submittedName>
</protein>
<keyword evidence="2" id="KW-0489">Methyltransferase</keyword>
<dbReference type="SUPFAM" id="SSF53335">
    <property type="entry name" value="S-adenosyl-L-methionine-dependent methyltransferases"/>
    <property type="match status" value="1"/>
</dbReference>
<dbReference type="CDD" id="cd02440">
    <property type="entry name" value="AdoMet_MTases"/>
    <property type="match status" value="1"/>
</dbReference>
<evidence type="ECO:0000259" key="1">
    <source>
        <dbReference type="Pfam" id="PF08241"/>
    </source>
</evidence>
<dbReference type="Proteomes" id="UP000886289">
    <property type="component" value="Unassembled WGS sequence"/>
</dbReference>
<dbReference type="InterPro" id="IPR029063">
    <property type="entry name" value="SAM-dependent_MTases_sf"/>
</dbReference>
<dbReference type="AlphaFoldDB" id="A0A7C0U3A4"/>
<dbReference type="EMBL" id="DRBS01000217">
    <property type="protein sequence ID" value="HDD44325.1"/>
    <property type="molecule type" value="Genomic_DNA"/>
</dbReference>
<dbReference type="GO" id="GO:0008757">
    <property type="term" value="F:S-adenosylmethionine-dependent methyltransferase activity"/>
    <property type="evidence" value="ECO:0007669"/>
    <property type="project" value="InterPro"/>
</dbReference>
<dbReference type="Pfam" id="PF08241">
    <property type="entry name" value="Methyltransf_11"/>
    <property type="match status" value="1"/>
</dbReference>